<evidence type="ECO:0000256" key="1">
    <source>
        <dbReference type="SAM" id="MobiDB-lite"/>
    </source>
</evidence>
<comment type="caution">
    <text evidence="2">The sequence shown here is derived from an EMBL/GenBank/DDBJ whole genome shotgun (WGS) entry which is preliminary data.</text>
</comment>
<protein>
    <submittedName>
        <fullName evidence="2">SAM-dependent methyltransferase</fullName>
    </submittedName>
</protein>
<feature type="compositionally biased region" description="Low complexity" evidence="1">
    <location>
        <begin position="78"/>
        <end position="90"/>
    </location>
</feature>
<dbReference type="InterPro" id="IPR029063">
    <property type="entry name" value="SAM-dependent_MTases_sf"/>
</dbReference>
<feature type="region of interest" description="Disordered" evidence="1">
    <location>
        <begin position="69"/>
        <end position="97"/>
    </location>
</feature>
<organism evidence="2 3">
    <name type="scientific">Colletotrichum tofieldiae</name>
    <dbReference type="NCBI Taxonomy" id="708197"/>
    <lineage>
        <taxon>Eukaryota</taxon>
        <taxon>Fungi</taxon>
        <taxon>Dikarya</taxon>
        <taxon>Ascomycota</taxon>
        <taxon>Pezizomycotina</taxon>
        <taxon>Sordariomycetes</taxon>
        <taxon>Hypocreomycetidae</taxon>
        <taxon>Glomerellales</taxon>
        <taxon>Glomerellaceae</taxon>
        <taxon>Colletotrichum</taxon>
        <taxon>Colletotrichum spaethianum species complex</taxon>
    </lineage>
</organism>
<dbReference type="SUPFAM" id="SSF53335">
    <property type="entry name" value="S-adenosyl-L-methionine-dependent methyltransferases"/>
    <property type="match status" value="1"/>
</dbReference>
<dbReference type="AlphaFoldDB" id="A0A161WAY9"/>
<evidence type="ECO:0000313" key="3">
    <source>
        <dbReference type="Proteomes" id="UP000076552"/>
    </source>
</evidence>
<dbReference type="GO" id="GO:0008168">
    <property type="term" value="F:methyltransferase activity"/>
    <property type="evidence" value="ECO:0007669"/>
    <property type="project" value="UniProtKB-KW"/>
</dbReference>
<gene>
    <name evidence="2" type="ORF">CT0861_12229</name>
</gene>
<proteinExistence type="predicted"/>
<keyword evidence="2" id="KW-0489">Methyltransferase</keyword>
<reference evidence="2 3" key="1">
    <citation type="submission" date="2015-06" db="EMBL/GenBank/DDBJ databases">
        <title>Survival trade-offs in plant roots during colonization by closely related pathogenic and mutualistic fungi.</title>
        <authorList>
            <person name="Hacquard S."/>
            <person name="Kracher B."/>
            <person name="Hiruma K."/>
            <person name="Weinman A."/>
            <person name="Muench P."/>
            <person name="Garrido Oter R."/>
            <person name="Ver Loren van Themaat E."/>
            <person name="Dallerey J.-F."/>
            <person name="Damm U."/>
            <person name="Henrissat B."/>
            <person name="Lespinet O."/>
            <person name="Thon M."/>
            <person name="Kemen E."/>
            <person name="McHardy A.C."/>
            <person name="Schulze-Lefert P."/>
            <person name="O'Connell R.J."/>
        </authorList>
    </citation>
    <scope>NUCLEOTIDE SEQUENCE [LARGE SCALE GENOMIC DNA]</scope>
    <source>
        <strain evidence="2 3">0861</strain>
    </source>
</reference>
<dbReference type="Proteomes" id="UP000076552">
    <property type="component" value="Unassembled WGS sequence"/>
</dbReference>
<dbReference type="STRING" id="708197.A0A161WAY9"/>
<dbReference type="Gene3D" id="3.40.50.150">
    <property type="entry name" value="Vaccinia Virus protein VP39"/>
    <property type="match status" value="1"/>
</dbReference>
<dbReference type="GO" id="GO:0032259">
    <property type="term" value="P:methylation"/>
    <property type="evidence" value="ECO:0007669"/>
    <property type="project" value="UniProtKB-KW"/>
</dbReference>
<dbReference type="EMBL" id="LFIV01000121">
    <property type="protein sequence ID" value="KZL68703.1"/>
    <property type="molecule type" value="Genomic_DNA"/>
</dbReference>
<accession>A0A161WAY9</accession>
<keyword evidence="2" id="KW-0808">Transferase</keyword>
<evidence type="ECO:0000313" key="2">
    <source>
        <dbReference type="EMBL" id="KZL68703.1"/>
    </source>
</evidence>
<name>A0A161WAY9_9PEZI</name>
<dbReference type="OrthoDB" id="8300214at2759"/>
<sequence length="321" mass="34250">MSQSSSPSPSPTLLSLAKAYPHDPAHLHTVIIPQLAHRLRLATLWSIAPSTTVLDIGCGQGDSALVLSHAVGPPTPDGGNTASAGAASGIPPGPGHVTALDPAPGAYGAPYTLAESQSYILSSPYGARITFHQSDAPAYIASNPSESFDSATLCHSLWYFPSRDAISSLFDSLYSSGQIKRLCFAEYSLKARAPSQKPHEMAVAVQKRFHELREDRGFTLHQANVRGALDPEEMVALAQEAGWELRERGVIDTPGMLDGPWEVGAVVDASWTEEVVGEGLGKEDEQELLGRVAEIKASVANLKENGEKVTTMDAVWVVMER</sequence>
<keyword evidence="3" id="KW-1185">Reference proteome</keyword>